<accession>A0A167U1H2</accession>
<keyword evidence="3" id="KW-1185">Reference proteome</keyword>
<evidence type="ECO:0000313" key="3">
    <source>
        <dbReference type="Proteomes" id="UP000076532"/>
    </source>
</evidence>
<protein>
    <submittedName>
        <fullName evidence="1">Uncharacterized protein</fullName>
    </submittedName>
</protein>
<proteinExistence type="predicted"/>
<dbReference type="OrthoDB" id="2585179at2759"/>
<dbReference type="EMBL" id="KV418054">
    <property type="protein sequence ID" value="KZP03503.1"/>
    <property type="molecule type" value="Genomic_DNA"/>
</dbReference>
<name>A0A167U1H2_9AGAM</name>
<organism evidence="1 3">
    <name type="scientific">Athelia psychrophila</name>
    <dbReference type="NCBI Taxonomy" id="1759441"/>
    <lineage>
        <taxon>Eukaryota</taxon>
        <taxon>Fungi</taxon>
        <taxon>Dikarya</taxon>
        <taxon>Basidiomycota</taxon>
        <taxon>Agaricomycotina</taxon>
        <taxon>Agaricomycetes</taxon>
        <taxon>Agaricomycetidae</taxon>
        <taxon>Atheliales</taxon>
        <taxon>Atheliaceae</taxon>
        <taxon>Athelia</taxon>
    </lineage>
</organism>
<sequence>MQNLDHATNAYLAVTLSPASAYYHNPSTLSSFHPAVHHIGQLGVLSDVQLLSIPKTEWDLSRNEITSSLRAQVGVLRVDVQEVKQRVKRGGDEL</sequence>
<dbReference type="EMBL" id="KV417627">
    <property type="protein sequence ID" value="KZP13831.1"/>
    <property type="molecule type" value="Genomic_DNA"/>
</dbReference>
<gene>
    <name evidence="2" type="ORF">FIBSPDRAFT_123312</name>
    <name evidence="1" type="ORF">FIBSPDRAFT_844915</name>
</gene>
<evidence type="ECO:0000313" key="2">
    <source>
        <dbReference type="EMBL" id="KZP13831.1"/>
    </source>
</evidence>
<evidence type="ECO:0000313" key="1">
    <source>
        <dbReference type="EMBL" id="KZP03503.1"/>
    </source>
</evidence>
<dbReference type="Proteomes" id="UP000076532">
    <property type="component" value="Unassembled WGS sequence"/>
</dbReference>
<dbReference type="AlphaFoldDB" id="A0A167U1H2"/>
<reference evidence="1 3" key="1">
    <citation type="journal article" date="2016" name="Mol. Biol. Evol.">
        <title>Comparative Genomics of Early-Diverging Mushroom-Forming Fungi Provides Insights into the Origins of Lignocellulose Decay Capabilities.</title>
        <authorList>
            <person name="Nagy L.G."/>
            <person name="Riley R."/>
            <person name="Tritt A."/>
            <person name="Adam C."/>
            <person name="Daum C."/>
            <person name="Floudas D."/>
            <person name="Sun H."/>
            <person name="Yadav J.S."/>
            <person name="Pangilinan J."/>
            <person name="Larsson K.H."/>
            <person name="Matsuura K."/>
            <person name="Barry K."/>
            <person name="Labutti K."/>
            <person name="Kuo R."/>
            <person name="Ohm R.A."/>
            <person name="Bhattacharya S.S."/>
            <person name="Shirouzu T."/>
            <person name="Yoshinaga Y."/>
            <person name="Martin F.M."/>
            <person name="Grigoriev I.V."/>
            <person name="Hibbett D.S."/>
        </authorList>
    </citation>
    <scope>NUCLEOTIDE SEQUENCE [LARGE SCALE GENOMIC DNA]</scope>
    <source>
        <strain evidence="1 3">CBS 109695</strain>
    </source>
</reference>